<sequence length="204" mass="22773">MLVIRDLDSEGLSWFFTRRGHVYVYVSGLNPLLVYLFSFKRELPRDTGSVLRVDDERVREQFMIKLDAKTKGRHQPAPKENSIKRSCILPLETLRSTTLSQLWLWQLLPIDHSTALCGFDEGGGISSKKHREAEAKEKEEAEKPNNNSNGFGGDESGFTVDTSNNNEFGGQDTFGNAPTTSGNDGWGLSGGFDNFNTSSYEEAQ</sequence>
<feature type="transmembrane region" description="Helical" evidence="2">
    <location>
        <begin position="20"/>
        <end position="39"/>
    </location>
</feature>
<evidence type="ECO:0000313" key="4">
    <source>
        <dbReference type="Proteomes" id="UP001140560"/>
    </source>
</evidence>
<dbReference type="EMBL" id="JAPEUY010000011">
    <property type="protein sequence ID" value="KAJ4368131.1"/>
    <property type="molecule type" value="Genomic_DNA"/>
</dbReference>
<proteinExistence type="predicted"/>
<feature type="compositionally biased region" description="Polar residues" evidence="1">
    <location>
        <begin position="159"/>
        <end position="183"/>
    </location>
</feature>
<name>A0A9W9CL19_9PLEO</name>
<evidence type="ECO:0000256" key="2">
    <source>
        <dbReference type="SAM" id="Phobius"/>
    </source>
</evidence>
<protein>
    <submittedName>
        <fullName evidence="3">Uncharacterized protein</fullName>
    </submittedName>
</protein>
<keyword evidence="2" id="KW-1133">Transmembrane helix</keyword>
<reference evidence="3" key="1">
    <citation type="submission" date="2022-10" db="EMBL/GenBank/DDBJ databases">
        <title>Tapping the CABI collections for fungal endophytes: first genome assemblies for Collariella, Neodidymelliopsis, Ascochyta clinopodiicola, Didymella pomorum, Didymosphaeria variabile, Neocosmospora piperis and Neocucurbitaria cava.</title>
        <authorList>
            <person name="Hill R."/>
        </authorList>
    </citation>
    <scope>NUCLEOTIDE SEQUENCE</scope>
    <source>
        <strain evidence="3">IMI 356814</strain>
    </source>
</reference>
<keyword evidence="4" id="KW-1185">Reference proteome</keyword>
<evidence type="ECO:0000256" key="1">
    <source>
        <dbReference type="SAM" id="MobiDB-lite"/>
    </source>
</evidence>
<dbReference type="Proteomes" id="UP001140560">
    <property type="component" value="Unassembled WGS sequence"/>
</dbReference>
<evidence type="ECO:0000313" key="3">
    <source>
        <dbReference type="EMBL" id="KAJ4368131.1"/>
    </source>
</evidence>
<dbReference type="AlphaFoldDB" id="A0A9W9CL19"/>
<keyword evidence="2" id="KW-0472">Membrane</keyword>
<organism evidence="3 4">
    <name type="scientific">Neocucurbitaria cava</name>
    <dbReference type="NCBI Taxonomy" id="798079"/>
    <lineage>
        <taxon>Eukaryota</taxon>
        <taxon>Fungi</taxon>
        <taxon>Dikarya</taxon>
        <taxon>Ascomycota</taxon>
        <taxon>Pezizomycotina</taxon>
        <taxon>Dothideomycetes</taxon>
        <taxon>Pleosporomycetidae</taxon>
        <taxon>Pleosporales</taxon>
        <taxon>Pleosporineae</taxon>
        <taxon>Cucurbitariaceae</taxon>
        <taxon>Neocucurbitaria</taxon>
    </lineage>
</organism>
<feature type="region of interest" description="Disordered" evidence="1">
    <location>
        <begin position="125"/>
        <end position="204"/>
    </location>
</feature>
<keyword evidence="2" id="KW-0812">Transmembrane</keyword>
<feature type="compositionally biased region" description="Polar residues" evidence="1">
    <location>
        <begin position="194"/>
        <end position="204"/>
    </location>
</feature>
<feature type="compositionally biased region" description="Basic and acidic residues" evidence="1">
    <location>
        <begin position="131"/>
        <end position="143"/>
    </location>
</feature>
<gene>
    <name evidence="3" type="ORF">N0V83_006486</name>
</gene>
<comment type="caution">
    <text evidence="3">The sequence shown here is derived from an EMBL/GenBank/DDBJ whole genome shotgun (WGS) entry which is preliminary data.</text>
</comment>
<accession>A0A9W9CL19</accession>